<evidence type="ECO:0000313" key="1">
    <source>
        <dbReference type="EMBL" id="CAE7938300.1"/>
    </source>
</evidence>
<dbReference type="OrthoDB" id="10399651at2759"/>
<feature type="non-terminal residue" evidence="1">
    <location>
        <position position="1"/>
    </location>
</feature>
<reference evidence="1" key="1">
    <citation type="submission" date="2021-02" db="EMBL/GenBank/DDBJ databases">
        <authorList>
            <person name="Dougan E. K."/>
            <person name="Rhodes N."/>
            <person name="Thang M."/>
            <person name="Chan C."/>
        </authorList>
    </citation>
    <scope>NUCLEOTIDE SEQUENCE</scope>
</reference>
<dbReference type="Proteomes" id="UP000601435">
    <property type="component" value="Unassembled WGS sequence"/>
</dbReference>
<dbReference type="EMBL" id="CAJNJA010086012">
    <property type="protein sequence ID" value="CAE7938300.1"/>
    <property type="molecule type" value="Genomic_DNA"/>
</dbReference>
<protein>
    <submittedName>
        <fullName evidence="1">TY4B-J protein</fullName>
    </submittedName>
</protein>
<sequence>MRQNDTGTVLTAPTAPRTQTILPVGGLVSILGWEQWESSLREFVDKGKFEDGFRALVSMPWLKNVPREDLVKVVMDMPRSDEEAWGLMKQWGCNRRFRKLLVHKDWVVKLYSGPKGQIDKIFRSMDSNNTVVVDVDLARGLQMDMLKYEDGIF</sequence>
<comment type="caution">
    <text evidence="1">The sequence shown here is derived from an EMBL/GenBank/DDBJ whole genome shotgun (WGS) entry which is preliminary data.</text>
</comment>
<proteinExistence type="predicted"/>
<keyword evidence="2" id="KW-1185">Reference proteome</keyword>
<organism evidence="1 2">
    <name type="scientific">Symbiodinium necroappetens</name>
    <dbReference type="NCBI Taxonomy" id="1628268"/>
    <lineage>
        <taxon>Eukaryota</taxon>
        <taxon>Sar</taxon>
        <taxon>Alveolata</taxon>
        <taxon>Dinophyceae</taxon>
        <taxon>Suessiales</taxon>
        <taxon>Symbiodiniaceae</taxon>
        <taxon>Symbiodinium</taxon>
    </lineage>
</organism>
<accession>A0A813C7R7</accession>
<name>A0A813C7R7_9DINO</name>
<evidence type="ECO:0000313" key="2">
    <source>
        <dbReference type="Proteomes" id="UP000601435"/>
    </source>
</evidence>
<gene>
    <name evidence="1" type="primary">TY4B-J</name>
    <name evidence="1" type="ORF">SNEC2469_LOCUS33109</name>
</gene>
<dbReference type="AlphaFoldDB" id="A0A813C7R7"/>